<comment type="caution">
    <text evidence="2">The sequence shown here is derived from an EMBL/GenBank/DDBJ whole genome shotgun (WGS) entry which is preliminary data.</text>
</comment>
<evidence type="ECO:0000313" key="3">
    <source>
        <dbReference type="Proteomes" id="UP001558481"/>
    </source>
</evidence>
<protein>
    <submittedName>
        <fullName evidence="2">Uncharacterized protein</fullName>
    </submittedName>
</protein>
<accession>A0ABV3V3J5</accession>
<proteinExistence type="predicted"/>
<evidence type="ECO:0000256" key="1">
    <source>
        <dbReference type="SAM" id="MobiDB-lite"/>
    </source>
</evidence>
<name>A0ABV3V3J5_9MICC</name>
<gene>
    <name evidence="2" type="ORF">VVR66_11310</name>
</gene>
<organism evidence="2 3">
    <name type="scientific">Kocuria carniphila</name>
    <dbReference type="NCBI Taxonomy" id="262208"/>
    <lineage>
        <taxon>Bacteria</taxon>
        <taxon>Bacillati</taxon>
        <taxon>Actinomycetota</taxon>
        <taxon>Actinomycetes</taxon>
        <taxon>Micrococcales</taxon>
        <taxon>Micrococcaceae</taxon>
        <taxon>Kocuria</taxon>
    </lineage>
</organism>
<keyword evidence="3" id="KW-1185">Reference proteome</keyword>
<dbReference type="Proteomes" id="UP001558481">
    <property type="component" value="Unassembled WGS sequence"/>
</dbReference>
<dbReference type="EMBL" id="JAYWLU010000011">
    <property type="protein sequence ID" value="MEX3595301.1"/>
    <property type="molecule type" value="Genomic_DNA"/>
</dbReference>
<evidence type="ECO:0000313" key="2">
    <source>
        <dbReference type="EMBL" id="MEX3595301.1"/>
    </source>
</evidence>
<sequence>MHVVVPELTNGLASAPPPQGQEHRLEATSPMHGGTEIRRHKNEAHISVALWAPEYRGQS</sequence>
<feature type="region of interest" description="Disordered" evidence="1">
    <location>
        <begin position="1"/>
        <end position="28"/>
    </location>
</feature>
<dbReference type="RefSeq" id="WP_368630323.1">
    <property type="nucleotide sequence ID" value="NZ_JAYWLU010000011.1"/>
</dbReference>
<reference evidence="2 3" key="1">
    <citation type="journal article" date="2024" name="Fungal Genet. Biol.">
        <title>The porcine skin microbiome exhibits broad fungal antagonism.</title>
        <authorList>
            <person name="De La Cruz K.F."/>
            <person name="Townsend E.C."/>
            <person name="Alex Cheong J.Z."/>
            <person name="Salamzade R."/>
            <person name="Liu A."/>
            <person name="Sandstrom S."/>
            <person name="Davila E."/>
            <person name="Huang L."/>
            <person name="Xu K.H."/>
            <person name="Wu S.Y."/>
            <person name="Meudt J.J."/>
            <person name="Shanmuganayagam D."/>
            <person name="Gibson A.L.F."/>
            <person name="Kalan L.R."/>
        </authorList>
    </citation>
    <scope>NUCLEOTIDE SEQUENCE [LARGE SCALE GENOMIC DNA]</scope>
    <source>
        <strain evidence="2 3">LK2625</strain>
    </source>
</reference>